<evidence type="ECO:0000313" key="2">
    <source>
        <dbReference type="EMBL" id="AXH67294.1"/>
    </source>
</evidence>
<dbReference type="RefSeq" id="YP_009839801.1">
    <property type="nucleotide sequence ID" value="NC_048722.1"/>
</dbReference>
<feature type="region of interest" description="Disordered" evidence="1">
    <location>
        <begin position="53"/>
        <end position="72"/>
    </location>
</feature>
<gene>
    <name evidence="2" type="primary">122</name>
    <name evidence="2" type="ORF">SEA_WOFFORD_122</name>
</gene>
<organism evidence="2 3">
    <name type="scientific">Streptomyces phage Wofford</name>
    <dbReference type="NCBI Taxonomy" id="2283267"/>
    <lineage>
        <taxon>Viruses</taxon>
        <taxon>Duplodnaviria</taxon>
        <taxon>Heunggongvirae</taxon>
        <taxon>Uroviricota</taxon>
        <taxon>Caudoviricetes</taxon>
        <taxon>Stanwilliamsviridae</taxon>
        <taxon>Boydwoodruffvirinae</taxon>
        <taxon>Karimacvirus</taxon>
        <taxon>Karimacvirus wofford</taxon>
        <taxon>Streptomyces virus Wofford</taxon>
    </lineage>
</organism>
<reference evidence="2 3" key="1">
    <citation type="submission" date="2018-07" db="EMBL/GenBank/DDBJ databases">
        <authorList>
            <person name="Wofford K.M."/>
            <person name="Typhair T.J."/>
            <person name="Gonzales M.A."/>
            <person name="Castillo J.C."/>
            <person name="Smith B.R."/>
            <person name="Klug H.M."/>
            <person name="Hughes L.E."/>
            <person name="Garlena R.A."/>
            <person name="Russell D.A."/>
            <person name="Pope W.H."/>
            <person name="Jacobs-Sera D."/>
            <person name="Hatfull G.F."/>
        </authorList>
    </citation>
    <scope>NUCLEOTIDE SEQUENCE [LARGE SCALE GENOMIC DNA]</scope>
</reference>
<name>A0A345M9X3_9CAUD</name>
<evidence type="ECO:0000313" key="3">
    <source>
        <dbReference type="Proteomes" id="UP000260216"/>
    </source>
</evidence>
<dbReference type="Proteomes" id="UP000260216">
    <property type="component" value="Segment"/>
</dbReference>
<sequence>MAKTFEVNGTYKVGKDVRPFSNLYMADSASAAEKFAKKEFEKECHHYGVPRGTKLNVTNSRPISEAEIKRRK</sequence>
<proteinExistence type="predicted"/>
<protein>
    <submittedName>
        <fullName evidence="2">Uncharacterized protein</fullName>
    </submittedName>
</protein>
<evidence type="ECO:0000256" key="1">
    <source>
        <dbReference type="SAM" id="MobiDB-lite"/>
    </source>
</evidence>
<dbReference type="EMBL" id="MH576968">
    <property type="protein sequence ID" value="AXH67294.1"/>
    <property type="molecule type" value="Genomic_DNA"/>
</dbReference>
<dbReference type="GeneID" id="55609530"/>
<dbReference type="KEGG" id="vg:55609530"/>
<accession>A0A345M9X3</accession>
<keyword evidence="3" id="KW-1185">Reference proteome</keyword>